<dbReference type="PANTHER" id="PTHR10933:SF9">
    <property type="entry name" value="IMMUNOGLOBULIN-BINDING PROTEIN 1"/>
    <property type="match status" value="1"/>
</dbReference>
<dbReference type="EMBL" id="RBNJ01000460">
    <property type="protein sequence ID" value="RUS34487.1"/>
    <property type="molecule type" value="Genomic_DNA"/>
</dbReference>
<dbReference type="Proteomes" id="UP000274822">
    <property type="component" value="Unassembled WGS sequence"/>
</dbReference>
<evidence type="ECO:0000313" key="2">
    <source>
        <dbReference type="Proteomes" id="UP000274822"/>
    </source>
</evidence>
<dbReference type="PANTHER" id="PTHR10933">
    <property type="entry name" value="IMMUNOGLOBULIN-BINDING PROTEIN 1"/>
    <property type="match status" value="1"/>
</dbReference>
<dbReference type="Gene3D" id="1.25.40.540">
    <property type="entry name" value="TAP42-like family"/>
    <property type="match status" value="1"/>
</dbReference>
<dbReference type="AlphaFoldDB" id="A0A433QXR0"/>
<evidence type="ECO:0000313" key="1">
    <source>
        <dbReference type="EMBL" id="RUS34487.1"/>
    </source>
</evidence>
<feature type="non-terminal residue" evidence="1">
    <location>
        <position position="253"/>
    </location>
</feature>
<dbReference type="InterPro" id="IPR007304">
    <property type="entry name" value="TAP46-like"/>
</dbReference>
<organism evidence="1 2">
    <name type="scientific">Jimgerdemannia flammicorona</name>
    <dbReference type="NCBI Taxonomy" id="994334"/>
    <lineage>
        <taxon>Eukaryota</taxon>
        <taxon>Fungi</taxon>
        <taxon>Fungi incertae sedis</taxon>
        <taxon>Mucoromycota</taxon>
        <taxon>Mucoromycotina</taxon>
        <taxon>Endogonomycetes</taxon>
        <taxon>Endogonales</taxon>
        <taxon>Endogonaceae</taxon>
        <taxon>Jimgerdemannia</taxon>
    </lineage>
</organism>
<dbReference type="GO" id="GO:0009966">
    <property type="term" value="P:regulation of signal transduction"/>
    <property type="evidence" value="ECO:0007669"/>
    <property type="project" value="InterPro"/>
</dbReference>
<gene>
    <name evidence="1" type="ORF">BC938DRAFT_480160</name>
</gene>
<dbReference type="GO" id="GO:0035303">
    <property type="term" value="P:regulation of dephosphorylation"/>
    <property type="evidence" value="ECO:0007669"/>
    <property type="project" value="TreeGrafter"/>
</dbReference>
<proteinExistence type="predicted"/>
<dbReference type="GO" id="GO:0051721">
    <property type="term" value="F:protein phosphatase 2A binding"/>
    <property type="evidence" value="ECO:0007669"/>
    <property type="project" value="TreeGrafter"/>
</dbReference>
<name>A0A433QXR0_9FUNG</name>
<dbReference type="InterPro" id="IPR038511">
    <property type="entry name" value="TAP42/TAP46-like_sf"/>
</dbReference>
<comment type="caution">
    <text evidence="1">The sequence shown here is derived from an EMBL/GenBank/DDBJ whole genome shotgun (WGS) entry which is preliminary data.</text>
</comment>
<protein>
    <submittedName>
        <fullName evidence="1">TAP42-like protein</fullName>
    </submittedName>
</protein>
<reference evidence="1 2" key="1">
    <citation type="journal article" date="2018" name="New Phytol.">
        <title>Phylogenomics of Endogonaceae and evolution of mycorrhizas within Mucoromycota.</title>
        <authorList>
            <person name="Chang Y."/>
            <person name="Desiro A."/>
            <person name="Na H."/>
            <person name="Sandor L."/>
            <person name="Lipzen A."/>
            <person name="Clum A."/>
            <person name="Barry K."/>
            <person name="Grigoriev I.V."/>
            <person name="Martin F.M."/>
            <person name="Stajich J.E."/>
            <person name="Smith M.E."/>
            <person name="Bonito G."/>
            <person name="Spatafora J.W."/>
        </authorList>
    </citation>
    <scope>NUCLEOTIDE SEQUENCE [LARGE SCALE GENOMIC DNA]</scope>
    <source>
        <strain evidence="1 2">AD002</strain>
    </source>
</reference>
<keyword evidence="2" id="KW-1185">Reference proteome</keyword>
<accession>A0A433QXR0</accession>
<dbReference type="GO" id="GO:0005829">
    <property type="term" value="C:cytosol"/>
    <property type="evidence" value="ECO:0007669"/>
    <property type="project" value="TreeGrafter"/>
</dbReference>
<dbReference type="Pfam" id="PF04177">
    <property type="entry name" value="TAP42"/>
    <property type="match status" value="1"/>
</dbReference>
<sequence length="253" mass="28199">MSDSTSDLSLRGEFVAGQELHSRLEASSLSTTDAAYQRDVRAALAHFETAADLVHRVALFSVNEIVEDINTTDMRFLLVESYQGDLTLRLVGGDRVQILKTAKSYFEQFLFNCDTHDILRAEDKTRLERIKDGAVTRGGDPASARAQKIAQFQREKAIKAKIEVDDADREFVLTLIDLHVLRTLDHLTSVAQEEVMLEEMHRMRERAGDAGGERVDLARDAARLDAGLRGGRADGPLLSKEGKVSWGLRFLEA</sequence>